<feature type="region of interest" description="Disordered" evidence="1">
    <location>
        <begin position="163"/>
        <end position="221"/>
    </location>
</feature>
<dbReference type="EC" id="2.1.1.199" evidence="2"/>
<sequence length="331" mass="36935">CRTYRTGRLGPGTSRCSCPASSISSRPRSPDVPRRWWTRRWASAAMRRRCWRSTRGSPSSVSTATPTPWPWPGGASPRSPTARTWCTRCTTASARSSPSWGWPPSRGSCSTWGCRRCSSTRPPAGSPTRRTRTWTCGWTRPPASPPRRCSTPTRCRCWPGCCASTARSASPCASPRRWPGGGRPRRSPAARSWSSCSTPRCRRRRGGRAGTRGSAPSRRCASRSTASSTRCAPRCRRRWTCSPPVAGWSCWPTSRWRTGWSSGSSWPGRPPGRRWTCRSSCPGTGRSCGSWCAGRNRPARRRSRAIRERRPCGCERWNGSGGNPWERWERR</sequence>
<keyword evidence="2" id="KW-0489">Methyltransferase</keyword>
<feature type="non-terminal residue" evidence="2">
    <location>
        <position position="331"/>
    </location>
</feature>
<protein>
    <submittedName>
        <fullName evidence="2">16S rRNA (Cytosine(1402)-N(4))-methyltransferase</fullName>
        <ecNumber evidence="2">2.1.1.199</ecNumber>
    </submittedName>
</protein>
<feature type="non-terminal residue" evidence="2">
    <location>
        <position position="1"/>
    </location>
</feature>
<dbReference type="GO" id="GO:0008168">
    <property type="term" value="F:methyltransferase activity"/>
    <property type="evidence" value="ECO:0007669"/>
    <property type="project" value="UniProtKB-KW"/>
</dbReference>
<feature type="region of interest" description="Disordered" evidence="1">
    <location>
        <begin position="54"/>
        <end position="79"/>
    </location>
</feature>
<organism evidence="2">
    <name type="scientific">uncultured Pseudonocardia sp</name>
    <dbReference type="NCBI Taxonomy" id="211455"/>
    <lineage>
        <taxon>Bacteria</taxon>
        <taxon>Bacillati</taxon>
        <taxon>Actinomycetota</taxon>
        <taxon>Actinomycetes</taxon>
        <taxon>Pseudonocardiales</taxon>
        <taxon>Pseudonocardiaceae</taxon>
        <taxon>Pseudonocardia</taxon>
        <taxon>environmental samples</taxon>
    </lineage>
</organism>
<dbReference type="EMBL" id="CADCUS010000353">
    <property type="protein sequence ID" value="CAA9417136.1"/>
    <property type="molecule type" value="Genomic_DNA"/>
</dbReference>
<evidence type="ECO:0000256" key="1">
    <source>
        <dbReference type="SAM" id="MobiDB-lite"/>
    </source>
</evidence>
<proteinExistence type="predicted"/>
<feature type="compositionally biased region" description="Low complexity" evidence="1">
    <location>
        <begin position="189"/>
        <end position="199"/>
    </location>
</feature>
<accession>A0A6J4PJE1</accession>
<feature type="compositionally biased region" description="Low complexity" evidence="1">
    <location>
        <begin position="56"/>
        <end position="79"/>
    </location>
</feature>
<feature type="compositionally biased region" description="Low complexity" evidence="1">
    <location>
        <begin position="211"/>
        <end position="221"/>
    </location>
</feature>
<keyword evidence="2" id="KW-0808">Transferase</keyword>
<dbReference type="AlphaFoldDB" id="A0A6J4PJE1"/>
<dbReference type="GO" id="GO:0032259">
    <property type="term" value="P:methylation"/>
    <property type="evidence" value="ECO:0007669"/>
    <property type="project" value="UniProtKB-KW"/>
</dbReference>
<reference evidence="2" key="1">
    <citation type="submission" date="2020-02" db="EMBL/GenBank/DDBJ databases">
        <authorList>
            <person name="Meier V. D."/>
        </authorList>
    </citation>
    <scope>NUCLEOTIDE SEQUENCE</scope>
    <source>
        <strain evidence="2">AVDCRST_MAG66</strain>
    </source>
</reference>
<name>A0A6J4PJE1_9PSEU</name>
<gene>
    <name evidence="2" type="ORF">AVDCRST_MAG66-2376</name>
</gene>
<evidence type="ECO:0000313" key="2">
    <source>
        <dbReference type="EMBL" id="CAA9417136.1"/>
    </source>
</evidence>